<evidence type="ECO:0000313" key="4">
    <source>
        <dbReference type="Proteomes" id="UP000743899"/>
    </source>
</evidence>
<organism evidence="3 4">
    <name type="scientific">Pallidibacillus pasinlerensis</name>
    <dbReference type="NCBI Taxonomy" id="2703818"/>
    <lineage>
        <taxon>Bacteria</taxon>
        <taxon>Bacillati</taxon>
        <taxon>Bacillota</taxon>
        <taxon>Bacilli</taxon>
        <taxon>Bacillales</taxon>
        <taxon>Bacillaceae</taxon>
        <taxon>Pallidibacillus</taxon>
    </lineage>
</organism>
<dbReference type="Proteomes" id="UP000743899">
    <property type="component" value="Unassembled WGS sequence"/>
</dbReference>
<dbReference type="InterPro" id="IPR010982">
    <property type="entry name" value="Lambda_DNA-bd_dom_sf"/>
</dbReference>
<dbReference type="RefSeq" id="WP_161919515.1">
    <property type="nucleotide sequence ID" value="NZ_JAACYS010000007.1"/>
</dbReference>
<evidence type="ECO:0000259" key="2">
    <source>
        <dbReference type="PROSITE" id="PS50943"/>
    </source>
</evidence>
<dbReference type="InterPro" id="IPR052345">
    <property type="entry name" value="Rad_response_metalloprotease"/>
</dbReference>
<dbReference type="Gene3D" id="1.10.10.2910">
    <property type="match status" value="1"/>
</dbReference>
<feature type="domain" description="HTH cro/C1-type" evidence="2">
    <location>
        <begin position="7"/>
        <end position="61"/>
    </location>
</feature>
<dbReference type="SUPFAM" id="SSF47413">
    <property type="entry name" value="lambda repressor-like DNA-binding domains"/>
    <property type="match status" value="1"/>
</dbReference>
<reference evidence="3 4" key="1">
    <citation type="submission" date="2020-01" db="EMBL/GenBank/DDBJ databases">
        <title>A novel Bacillus sp. from Pasinler.</title>
        <authorList>
            <person name="Adiguzel A."/>
            <person name="Ay H."/>
            <person name="Baltaci M.O."/>
        </authorList>
    </citation>
    <scope>NUCLEOTIDE SEQUENCE [LARGE SCALE GENOMIC DNA]</scope>
    <source>
        <strain evidence="3 4">P1</strain>
    </source>
</reference>
<dbReference type="SMART" id="SM00530">
    <property type="entry name" value="HTH_XRE"/>
    <property type="match status" value="1"/>
</dbReference>
<dbReference type="InterPro" id="IPR010359">
    <property type="entry name" value="IrrE_HExxH"/>
</dbReference>
<dbReference type="InterPro" id="IPR001387">
    <property type="entry name" value="Cro/C1-type_HTH"/>
</dbReference>
<accession>A0ABX0A014</accession>
<dbReference type="PROSITE" id="PS50943">
    <property type="entry name" value="HTH_CROC1"/>
    <property type="match status" value="1"/>
</dbReference>
<evidence type="ECO:0000313" key="3">
    <source>
        <dbReference type="EMBL" id="NCU16676.1"/>
    </source>
</evidence>
<comment type="similarity">
    <text evidence="1">Belongs to the short-chain fatty acyl-CoA assimilation regulator (ScfR) family.</text>
</comment>
<comment type="caution">
    <text evidence="3">The sequence shown here is derived from an EMBL/GenBank/DDBJ whole genome shotgun (WGS) entry which is preliminary data.</text>
</comment>
<dbReference type="CDD" id="cd00093">
    <property type="entry name" value="HTH_XRE"/>
    <property type="match status" value="1"/>
</dbReference>
<evidence type="ECO:0000256" key="1">
    <source>
        <dbReference type="ARBA" id="ARBA00007227"/>
    </source>
</evidence>
<proteinExistence type="inferred from homology"/>
<dbReference type="PANTHER" id="PTHR43236:SF1">
    <property type="entry name" value="BLL7220 PROTEIN"/>
    <property type="match status" value="1"/>
</dbReference>
<dbReference type="EMBL" id="JAACYS010000007">
    <property type="protein sequence ID" value="NCU16676.1"/>
    <property type="molecule type" value="Genomic_DNA"/>
</dbReference>
<keyword evidence="4" id="KW-1185">Reference proteome</keyword>
<dbReference type="Pfam" id="PF01381">
    <property type="entry name" value="HTH_3"/>
    <property type="match status" value="1"/>
</dbReference>
<dbReference type="Gene3D" id="1.10.260.40">
    <property type="entry name" value="lambda repressor-like DNA-binding domains"/>
    <property type="match status" value="1"/>
</dbReference>
<sequence length="399" mass="47030">MFVGKSLANIRIMNNLSRQQLAEKIGVTEQAIWQYENGYVSPKMEVINKLKAFFHVKSSYFYNQDLIEKVDTTPINVEHIAYRSETINSLSKSKSESMHVQFIDAFLKKIEKNIQYPKSVLLELRNETIQFLQNHSLLEREKQIKYVAEMAREKIGLNQDSNNNLLYLIEKAGAFVFEKEIGETIDAYSLWTEDDRPYIILGSIKKSAVRRNFDIAHELGHLLLHYKMDFTMQDKKAYRQLEDEAHLFASAFLLPEEKFREDCNNILKKSNPDSYIDLKQKWQVSLQALGMRAFRLGLISYQQFRYFYMLINKKGYRKSEPLDDVIPISKPSKVKSILQLLFDEGFYSVTKLMDELRVDRYFLTILTGIDEAFFEKNQQKEFPDFTVEKVFRFKKKRAL</sequence>
<name>A0ABX0A014_9BACI</name>
<dbReference type="PANTHER" id="PTHR43236">
    <property type="entry name" value="ANTITOXIN HIGA1"/>
    <property type="match status" value="1"/>
</dbReference>
<gene>
    <name evidence="3" type="ORF">GW534_02655</name>
</gene>
<dbReference type="Pfam" id="PF06114">
    <property type="entry name" value="Peptidase_M78"/>
    <property type="match status" value="1"/>
</dbReference>
<protein>
    <submittedName>
        <fullName evidence="3">ImmA/IrrE family metallo-endopeptidase</fullName>
    </submittedName>
</protein>